<dbReference type="PANTHER" id="PTHR36984">
    <property type="entry name" value="CRISPR-ASSOCIATED ENDORIBONUCLEASE CAS6 1"/>
    <property type="match status" value="1"/>
</dbReference>
<sequence>MRIELTIQADDSLVSFSHQHLLVGTLQKWLGENDMHGKSISYSFSRLNGGKFVSELNSILFTDWANMFVSAHDPELIRRMLTGIRRDPTMFKSLCVREVTVIEDPDMTDREIFFPASPILLKRWREDNGFDHIVYTDEAANALLTENLRKKLQAVGIDDPTATASFVPDQGKAKVMLIDYRGVKNKASWCPIRIIGNAETKLFAWNAGIGNSTGIGFGAIK</sequence>
<dbReference type="Proteomes" id="UP000030130">
    <property type="component" value="Unassembled WGS sequence"/>
</dbReference>
<comment type="caution">
    <text evidence="5">The sequence shown here is derived from an EMBL/GenBank/DDBJ whole genome shotgun (WGS) entry which is preliminary data.</text>
</comment>
<name>A0A0A2F1E4_9PORP</name>
<dbReference type="InterPro" id="IPR045747">
    <property type="entry name" value="CRISPR-assoc_prot_Cas6_N_sf"/>
</dbReference>
<keyword evidence="8" id="KW-1185">Reference proteome</keyword>
<feature type="domain" description="CRISPR associated protein Cas6 C-terminal" evidence="4">
    <location>
        <begin position="104"/>
        <end position="220"/>
    </location>
</feature>
<accession>A0A0A2F1E4</accession>
<dbReference type="NCBIfam" id="TIGR01877">
    <property type="entry name" value="cas_cas6"/>
    <property type="match status" value="1"/>
</dbReference>
<organism evidence="5 7">
    <name type="scientific">Porphyromonas gulae</name>
    <dbReference type="NCBI Taxonomy" id="111105"/>
    <lineage>
        <taxon>Bacteria</taxon>
        <taxon>Pseudomonadati</taxon>
        <taxon>Bacteroidota</taxon>
        <taxon>Bacteroidia</taxon>
        <taxon>Bacteroidales</taxon>
        <taxon>Porphyromonadaceae</taxon>
        <taxon>Porphyromonas</taxon>
    </lineage>
</organism>
<dbReference type="EMBL" id="JRAK01000070">
    <property type="protein sequence ID" value="KGN88502.1"/>
    <property type="molecule type" value="Genomic_DNA"/>
</dbReference>
<dbReference type="Proteomes" id="UP000030146">
    <property type="component" value="Unassembled WGS sequence"/>
</dbReference>
<evidence type="ECO:0000313" key="6">
    <source>
        <dbReference type="EMBL" id="KGN88502.1"/>
    </source>
</evidence>
<dbReference type="Pfam" id="PF01881">
    <property type="entry name" value="Cas_Cas6_C"/>
    <property type="match status" value="1"/>
</dbReference>
<comment type="similarity">
    <text evidence="1">Belongs to the CRISPR-associated protein Cas6/Cse3/CasE family.</text>
</comment>
<gene>
    <name evidence="5" type="ORF">HR08_10325</name>
    <name evidence="6" type="ORF">HR15_04780</name>
</gene>
<dbReference type="Gene3D" id="3.30.70.1900">
    <property type="match status" value="1"/>
</dbReference>
<keyword evidence="3" id="KW-0051">Antiviral defense</keyword>
<dbReference type="AlphaFoldDB" id="A0A0A2F1E4"/>
<dbReference type="GO" id="GO:0016788">
    <property type="term" value="F:hydrolase activity, acting on ester bonds"/>
    <property type="evidence" value="ECO:0007669"/>
    <property type="project" value="InterPro"/>
</dbReference>
<dbReference type="CDD" id="cd21140">
    <property type="entry name" value="Cas6_I-like"/>
    <property type="match status" value="1"/>
</dbReference>
<dbReference type="GO" id="GO:0051607">
    <property type="term" value="P:defense response to virus"/>
    <property type="evidence" value="ECO:0007669"/>
    <property type="project" value="UniProtKB-KW"/>
</dbReference>
<dbReference type="InterPro" id="IPR049435">
    <property type="entry name" value="Cas_Cas6_C"/>
</dbReference>
<evidence type="ECO:0000313" key="5">
    <source>
        <dbReference type="EMBL" id="KGN83840.1"/>
    </source>
</evidence>
<keyword evidence="2" id="KW-0694">RNA-binding</keyword>
<dbReference type="OrthoDB" id="956004at2"/>
<dbReference type="GO" id="GO:0003723">
    <property type="term" value="F:RNA binding"/>
    <property type="evidence" value="ECO:0007669"/>
    <property type="project" value="UniProtKB-KW"/>
</dbReference>
<dbReference type="eggNOG" id="COG1583">
    <property type="taxonomic scope" value="Bacteria"/>
</dbReference>
<dbReference type="RefSeq" id="WP_039422213.1">
    <property type="nucleotide sequence ID" value="NZ_JASBZW010000016.1"/>
</dbReference>
<evidence type="ECO:0000313" key="7">
    <source>
        <dbReference type="Proteomes" id="UP000030130"/>
    </source>
</evidence>
<dbReference type="PANTHER" id="PTHR36984:SF1">
    <property type="entry name" value="CRISPR-ASSOCIATED ENDORIBONUCLEASE CAS6 1"/>
    <property type="match status" value="1"/>
</dbReference>
<evidence type="ECO:0000256" key="2">
    <source>
        <dbReference type="ARBA" id="ARBA00022884"/>
    </source>
</evidence>
<protein>
    <submittedName>
        <fullName evidence="5">CRISPR-associated protein Cas5</fullName>
    </submittedName>
</protein>
<dbReference type="InterPro" id="IPR010156">
    <property type="entry name" value="CRISPR-assoc_prot_Cas6"/>
</dbReference>
<dbReference type="Gene3D" id="3.30.70.1890">
    <property type="match status" value="1"/>
</dbReference>
<evidence type="ECO:0000256" key="1">
    <source>
        <dbReference type="ARBA" id="ARBA00005937"/>
    </source>
</evidence>
<dbReference type="STRING" id="111105.HR09_00755"/>
<reference evidence="6 8" key="2">
    <citation type="submission" date="2014-08" db="EMBL/GenBank/DDBJ databases">
        <title>Porphyromonas gulae strain:COT-052_OH3439 Genome sequencing.</title>
        <authorList>
            <person name="Wallis C."/>
            <person name="Deusch O."/>
            <person name="O'Flynn C."/>
            <person name="Davis I."/>
            <person name="Jospin G."/>
            <person name="Darling A.E."/>
            <person name="Coil D.A."/>
            <person name="Alexiev A."/>
            <person name="Horsfall A."/>
            <person name="Kirkwood N."/>
            <person name="Harris S."/>
            <person name="Eisen J.A."/>
        </authorList>
    </citation>
    <scope>NUCLEOTIDE SEQUENCE [LARGE SCALE GENOMIC DNA]</scope>
    <source>
        <strain evidence="8">COT-052 OH3439</strain>
        <strain evidence="6">COT-052_OH3439</strain>
    </source>
</reference>
<dbReference type="EMBL" id="JRAI01000082">
    <property type="protein sequence ID" value="KGN83840.1"/>
    <property type="molecule type" value="Genomic_DNA"/>
</dbReference>
<reference evidence="5 7" key="1">
    <citation type="submission" date="2014-08" db="EMBL/GenBank/DDBJ databases">
        <title>Porphyromonas gulae strain:COT-052_OH1451 Genome sequencing.</title>
        <authorList>
            <person name="Wallis C."/>
            <person name="Deusch O."/>
            <person name="O'Flynn C."/>
            <person name="Davis I."/>
            <person name="Jospin G."/>
            <person name="Darling A.E."/>
            <person name="Coil D.A."/>
            <person name="Alexiev A."/>
            <person name="Horsfall A."/>
            <person name="Kirkwood N."/>
            <person name="Harris S."/>
            <person name="Eisen J.A."/>
        </authorList>
    </citation>
    <scope>NUCLEOTIDE SEQUENCE [LARGE SCALE GENOMIC DNA]</scope>
    <source>
        <strain evidence="7">COT-052 OH1451</strain>
        <strain evidence="5">COT-052_OH1451</strain>
    </source>
</reference>
<proteinExistence type="inferred from homology"/>
<evidence type="ECO:0000313" key="8">
    <source>
        <dbReference type="Proteomes" id="UP000030146"/>
    </source>
</evidence>
<evidence type="ECO:0000256" key="3">
    <source>
        <dbReference type="ARBA" id="ARBA00023118"/>
    </source>
</evidence>
<evidence type="ECO:0000259" key="4">
    <source>
        <dbReference type="Pfam" id="PF01881"/>
    </source>
</evidence>